<keyword evidence="8 12" id="KW-1133">Transmembrane helix</keyword>
<sequence>MTTSRSARGLAALAAGALLWGVSAGPAAADQDRNQQWVLKNYNMATKVWPISQGEGVVVAVIDTGVDASHPDLAGQVLPGLDLTDPNGDGRTDSQGHGTGMASNIAAHGHGNDAGVMGLAPKSKILPIKIDIDAGLSLGSGKPVNYNDLARAIRYAADHNAKVINMSFAGPGEFQQEYRDAINYALQKDIVLVAGAGNDGIPVVSYPAGFPGVVAVSAVTETGDIWKKSSTGPQITLAAPGDNIHHAALGRGYGSPSGTSDSSSFVSAIAALVRSKYPNLSAGQVINRMTSSAYQQEGQGPFPNDKYGYGIVSPSGALAENPTVDNGPKENPLLNRAEPDWANIDGPAASPSAGASSPASGGAKTPANGGGSAAPQASGDSDSKSNTGMLIAIGGGVIAVIVVVVIVVLVRRSKNGNNGSGPGGPGGPGVPGGPGGPGGPGYGYQQPQQAAAGYGYPQGQQQPGYPPQQQGGQPGYPVQQPPAGGNPYQG</sequence>
<dbReference type="Proteomes" id="UP001165143">
    <property type="component" value="Unassembled WGS sequence"/>
</dbReference>
<comment type="subcellular location">
    <subcellularLocation>
        <location evidence="1">Cell membrane</location>
        <topology evidence="1">Single-pass membrane protein</topology>
    </subcellularLocation>
</comment>
<protein>
    <submittedName>
        <fullName evidence="15">Type VII secretion-associated serine protease</fullName>
    </submittedName>
</protein>
<feature type="region of interest" description="Disordered" evidence="11">
    <location>
        <begin position="414"/>
        <end position="490"/>
    </location>
</feature>
<dbReference type="GO" id="GO:0005886">
    <property type="term" value="C:plasma membrane"/>
    <property type="evidence" value="ECO:0007669"/>
    <property type="project" value="UniProtKB-SubCell"/>
</dbReference>
<dbReference type="RefSeq" id="WP_033255705.1">
    <property type="nucleotide sequence ID" value="NZ_BSRX01000015.1"/>
</dbReference>
<dbReference type="SUPFAM" id="SSF52743">
    <property type="entry name" value="Subtilisin-like"/>
    <property type="match status" value="1"/>
</dbReference>
<feature type="compositionally biased region" description="Gly residues" evidence="11">
    <location>
        <begin position="418"/>
        <end position="442"/>
    </location>
</feature>
<dbReference type="EMBL" id="BSRX01000015">
    <property type="protein sequence ID" value="GLW54927.1"/>
    <property type="molecule type" value="Genomic_DNA"/>
</dbReference>
<dbReference type="InterPro" id="IPR023834">
    <property type="entry name" value="T7SS_pept_S8A_mycosin"/>
</dbReference>
<dbReference type="InterPro" id="IPR036852">
    <property type="entry name" value="Peptidase_S8/S53_dom_sf"/>
</dbReference>
<organism evidence="15 16">
    <name type="scientific">Kitasatospora phosalacinea</name>
    <dbReference type="NCBI Taxonomy" id="2065"/>
    <lineage>
        <taxon>Bacteria</taxon>
        <taxon>Bacillati</taxon>
        <taxon>Actinomycetota</taxon>
        <taxon>Actinomycetes</taxon>
        <taxon>Kitasatosporales</taxon>
        <taxon>Streptomycetaceae</taxon>
        <taxon>Kitasatospora</taxon>
    </lineage>
</organism>
<evidence type="ECO:0000256" key="12">
    <source>
        <dbReference type="SAM" id="Phobius"/>
    </source>
</evidence>
<evidence type="ECO:0000256" key="11">
    <source>
        <dbReference type="SAM" id="MobiDB-lite"/>
    </source>
</evidence>
<feature type="transmembrane region" description="Helical" evidence="12">
    <location>
        <begin position="388"/>
        <end position="410"/>
    </location>
</feature>
<keyword evidence="13" id="KW-0732">Signal</keyword>
<dbReference type="AlphaFoldDB" id="A0A9W6UP97"/>
<dbReference type="GO" id="GO:0004252">
    <property type="term" value="F:serine-type endopeptidase activity"/>
    <property type="evidence" value="ECO:0007669"/>
    <property type="project" value="UniProtKB-UniRule"/>
</dbReference>
<proteinExistence type="inferred from homology"/>
<keyword evidence="3" id="KW-1003">Cell membrane</keyword>
<evidence type="ECO:0000256" key="3">
    <source>
        <dbReference type="ARBA" id="ARBA00022475"/>
    </source>
</evidence>
<feature type="region of interest" description="Disordered" evidence="11">
    <location>
        <begin position="78"/>
        <end position="98"/>
    </location>
</feature>
<evidence type="ECO:0000313" key="15">
    <source>
        <dbReference type="EMBL" id="GLW54927.1"/>
    </source>
</evidence>
<feature type="compositionally biased region" description="Low complexity" evidence="11">
    <location>
        <begin position="443"/>
        <end position="490"/>
    </location>
</feature>
<evidence type="ECO:0000256" key="10">
    <source>
        <dbReference type="PROSITE-ProRule" id="PRU01240"/>
    </source>
</evidence>
<feature type="signal peptide" evidence="13">
    <location>
        <begin position="1"/>
        <end position="29"/>
    </location>
</feature>
<dbReference type="InterPro" id="IPR051048">
    <property type="entry name" value="Peptidase_S8/S53_subtilisin"/>
</dbReference>
<evidence type="ECO:0000256" key="13">
    <source>
        <dbReference type="SAM" id="SignalP"/>
    </source>
</evidence>
<name>A0A9W6UP97_9ACTN</name>
<keyword evidence="4 10" id="KW-0645">Protease</keyword>
<evidence type="ECO:0000256" key="8">
    <source>
        <dbReference type="ARBA" id="ARBA00022989"/>
    </source>
</evidence>
<dbReference type="PROSITE" id="PS51892">
    <property type="entry name" value="SUBTILASE"/>
    <property type="match status" value="1"/>
</dbReference>
<keyword evidence="9 12" id="KW-0472">Membrane</keyword>
<evidence type="ECO:0000313" key="16">
    <source>
        <dbReference type="Proteomes" id="UP001165143"/>
    </source>
</evidence>
<dbReference type="GO" id="GO:0006508">
    <property type="term" value="P:proteolysis"/>
    <property type="evidence" value="ECO:0007669"/>
    <property type="project" value="UniProtKB-KW"/>
</dbReference>
<dbReference type="InterPro" id="IPR023827">
    <property type="entry name" value="Peptidase_S8_Asp-AS"/>
</dbReference>
<evidence type="ECO:0000256" key="6">
    <source>
        <dbReference type="ARBA" id="ARBA00022801"/>
    </source>
</evidence>
<evidence type="ECO:0000256" key="4">
    <source>
        <dbReference type="ARBA" id="ARBA00022670"/>
    </source>
</evidence>
<feature type="active site" description="Charge relay system" evidence="10">
    <location>
        <position position="63"/>
    </location>
</feature>
<dbReference type="InterPro" id="IPR015500">
    <property type="entry name" value="Peptidase_S8_subtilisin-rel"/>
</dbReference>
<dbReference type="PROSITE" id="PS00136">
    <property type="entry name" value="SUBTILASE_ASP"/>
    <property type="match status" value="1"/>
</dbReference>
<keyword evidence="7 10" id="KW-0720">Serine protease</keyword>
<feature type="compositionally biased region" description="Low complexity" evidence="11">
    <location>
        <begin position="346"/>
        <end position="363"/>
    </location>
</feature>
<keyword evidence="6 10" id="KW-0378">Hydrolase</keyword>
<feature type="region of interest" description="Disordered" evidence="11">
    <location>
        <begin position="318"/>
        <end position="384"/>
    </location>
</feature>
<keyword evidence="5 12" id="KW-0812">Transmembrane</keyword>
<dbReference type="InterPro" id="IPR000209">
    <property type="entry name" value="Peptidase_S8/S53_dom"/>
</dbReference>
<evidence type="ECO:0000256" key="2">
    <source>
        <dbReference type="ARBA" id="ARBA00011073"/>
    </source>
</evidence>
<comment type="similarity">
    <text evidence="2 10">Belongs to the peptidase S8 family.</text>
</comment>
<feature type="active site" description="Charge relay system" evidence="10">
    <location>
        <position position="97"/>
    </location>
</feature>
<accession>A0A9W6UP97</accession>
<gene>
    <name evidence="15" type="ORF">Kpho01_29380</name>
</gene>
<evidence type="ECO:0000256" key="9">
    <source>
        <dbReference type="ARBA" id="ARBA00023136"/>
    </source>
</evidence>
<reference evidence="15" key="1">
    <citation type="submission" date="2023-02" db="EMBL/GenBank/DDBJ databases">
        <title>Kitasatospora phosalacinea NBRC 14362.</title>
        <authorList>
            <person name="Ichikawa N."/>
            <person name="Sato H."/>
            <person name="Tonouchi N."/>
        </authorList>
    </citation>
    <scope>NUCLEOTIDE SEQUENCE</scope>
    <source>
        <strain evidence="15">NBRC 14362</strain>
    </source>
</reference>
<feature type="domain" description="Peptidase S8/S53" evidence="14">
    <location>
        <begin position="54"/>
        <end position="310"/>
    </location>
</feature>
<dbReference type="PRINTS" id="PR00723">
    <property type="entry name" value="SUBTILISIN"/>
</dbReference>
<dbReference type="NCBIfam" id="TIGR03921">
    <property type="entry name" value="T7SS_mycosin"/>
    <property type="match status" value="1"/>
</dbReference>
<dbReference type="OrthoDB" id="9798386at2"/>
<dbReference type="PANTHER" id="PTHR43399:SF4">
    <property type="entry name" value="CELL WALL-ASSOCIATED PROTEASE"/>
    <property type="match status" value="1"/>
</dbReference>
<evidence type="ECO:0000256" key="7">
    <source>
        <dbReference type="ARBA" id="ARBA00022825"/>
    </source>
</evidence>
<evidence type="ECO:0000256" key="5">
    <source>
        <dbReference type="ARBA" id="ARBA00022692"/>
    </source>
</evidence>
<dbReference type="Gene3D" id="3.40.50.200">
    <property type="entry name" value="Peptidase S8/S53 domain"/>
    <property type="match status" value="1"/>
</dbReference>
<evidence type="ECO:0000256" key="1">
    <source>
        <dbReference type="ARBA" id="ARBA00004162"/>
    </source>
</evidence>
<comment type="caution">
    <text evidence="15">The sequence shown here is derived from an EMBL/GenBank/DDBJ whole genome shotgun (WGS) entry which is preliminary data.</text>
</comment>
<feature type="chain" id="PRO_5040865400" evidence="13">
    <location>
        <begin position="30"/>
        <end position="490"/>
    </location>
</feature>
<dbReference type="PANTHER" id="PTHR43399">
    <property type="entry name" value="SUBTILISIN-RELATED"/>
    <property type="match status" value="1"/>
</dbReference>
<feature type="active site" description="Charge relay system" evidence="10">
    <location>
        <position position="260"/>
    </location>
</feature>
<evidence type="ECO:0000259" key="14">
    <source>
        <dbReference type="Pfam" id="PF00082"/>
    </source>
</evidence>
<dbReference type="Pfam" id="PF00082">
    <property type="entry name" value="Peptidase_S8"/>
    <property type="match status" value="1"/>
</dbReference>